<protein>
    <submittedName>
        <fullName evidence="1">Uncharacterized protein</fullName>
    </submittedName>
</protein>
<sequence>MAMSESDIQKGWIYRTSHQQERLVLGWDRDGRIVYVSKGHDAAAPFQNCHVRITTKKFAQRVIGKLSYVEDLQPYVIANKATTVVVR</sequence>
<name>A0ABU1VSK8_9GAMM</name>
<keyword evidence="2" id="KW-1185">Reference proteome</keyword>
<dbReference type="EMBL" id="JAVDVW010000002">
    <property type="protein sequence ID" value="MDR7100467.1"/>
    <property type="molecule type" value="Genomic_DNA"/>
</dbReference>
<organism evidence="1 2">
    <name type="scientific">Agrilutibacter niabensis</name>
    <dbReference type="NCBI Taxonomy" id="380628"/>
    <lineage>
        <taxon>Bacteria</taxon>
        <taxon>Pseudomonadati</taxon>
        <taxon>Pseudomonadota</taxon>
        <taxon>Gammaproteobacteria</taxon>
        <taxon>Lysobacterales</taxon>
        <taxon>Lysobacteraceae</taxon>
        <taxon>Agrilutibacter</taxon>
    </lineage>
</organism>
<gene>
    <name evidence="1" type="ORF">J2X04_002848</name>
</gene>
<proteinExistence type="predicted"/>
<dbReference type="Proteomes" id="UP001267878">
    <property type="component" value="Unassembled WGS sequence"/>
</dbReference>
<dbReference type="RefSeq" id="WP_310055238.1">
    <property type="nucleotide sequence ID" value="NZ_JAVDVW010000002.1"/>
</dbReference>
<accession>A0ABU1VSK8</accession>
<evidence type="ECO:0000313" key="2">
    <source>
        <dbReference type="Proteomes" id="UP001267878"/>
    </source>
</evidence>
<evidence type="ECO:0000313" key="1">
    <source>
        <dbReference type="EMBL" id="MDR7100467.1"/>
    </source>
</evidence>
<reference evidence="1 2" key="1">
    <citation type="submission" date="2023-07" db="EMBL/GenBank/DDBJ databases">
        <title>Sorghum-associated microbial communities from plants grown in Nebraska, USA.</title>
        <authorList>
            <person name="Schachtman D."/>
        </authorList>
    </citation>
    <scope>NUCLEOTIDE SEQUENCE [LARGE SCALE GENOMIC DNA]</scope>
    <source>
        <strain evidence="1 2">BE187</strain>
    </source>
</reference>
<comment type="caution">
    <text evidence="1">The sequence shown here is derived from an EMBL/GenBank/DDBJ whole genome shotgun (WGS) entry which is preliminary data.</text>
</comment>